<dbReference type="GO" id="GO:0031298">
    <property type="term" value="C:replication fork protection complex"/>
    <property type="evidence" value="ECO:0007669"/>
    <property type="project" value="TreeGrafter"/>
</dbReference>
<keyword evidence="5" id="KW-0236">DNA replication inhibitor</keyword>
<dbReference type="GO" id="GO:0006281">
    <property type="term" value="P:DNA repair"/>
    <property type="evidence" value="ECO:0007669"/>
    <property type="project" value="UniProtKB-KW"/>
</dbReference>
<evidence type="ECO:0000256" key="3">
    <source>
        <dbReference type="ARBA" id="ARBA00021529"/>
    </source>
</evidence>
<organism evidence="12 13">
    <name type="scientific">Ogataea haglerorum</name>
    <dbReference type="NCBI Taxonomy" id="1937702"/>
    <lineage>
        <taxon>Eukaryota</taxon>
        <taxon>Fungi</taxon>
        <taxon>Dikarya</taxon>
        <taxon>Ascomycota</taxon>
        <taxon>Saccharomycotina</taxon>
        <taxon>Pichiomycetes</taxon>
        <taxon>Pichiales</taxon>
        <taxon>Pichiaceae</taxon>
        <taxon>Ogataea</taxon>
    </lineage>
</organism>
<sequence length="379" mass="40679">MDSSSDRGLEDDLELDNDIQHTPLSDYEAGEATKQSAVSDAAKFELEAQQALKSQILILCSALGGADDSGKYVLGVDALACLKDIKRWIKVVDDASDSWNVASACDDNGLVVNDLIPILVQLPARAAESNRAFYHSILLAALELLVALTRPLVLDTERASAAKIDLYIKLKKSHPQGHRDPQLVSAPVPQRAAHRAGRHNGGAAAQRVQDAAGQRQHAARRERGGHQLLAHGVRFPRQQGAAVCADDHGGAGARVRRARARHRVSRHLLLPALRARPSHGGGAGGRRRARRCSRRAVAWLRAGARETAQEKAAEQQRDAPRQLRHAAEHSAGRRAGADGVGPETADPRGPARAARRRRVEEGGGGAADGQQEREHALGL</sequence>
<name>A0AAN6D6K1_9ASCO</name>
<dbReference type="PANTHER" id="PTHR22940:SF4">
    <property type="entry name" value="PROTEIN TIMELESS HOMOLOG"/>
    <property type="match status" value="1"/>
</dbReference>
<feature type="region of interest" description="Disordered" evidence="10">
    <location>
        <begin position="1"/>
        <end position="22"/>
    </location>
</feature>
<evidence type="ECO:0000256" key="2">
    <source>
        <dbReference type="ARBA" id="ARBA00008174"/>
    </source>
</evidence>
<evidence type="ECO:0000256" key="1">
    <source>
        <dbReference type="ARBA" id="ARBA00004123"/>
    </source>
</evidence>
<keyword evidence="9" id="KW-0131">Cell cycle</keyword>
<accession>A0AAN6D6K1</accession>
<dbReference type="GO" id="GO:0043111">
    <property type="term" value="P:replication fork arrest"/>
    <property type="evidence" value="ECO:0007669"/>
    <property type="project" value="TreeGrafter"/>
</dbReference>
<dbReference type="InterPro" id="IPR044998">
    <property type="entry name" value="Timeless"/>
</dbReference>
<keyword evidence="8" id="KW-0469">Meiosis</keyword>
<feature type="region of interest" description="Disordered" evidence="10">
    <location>
        <begin position="303"/>
        <end position="379"/>
    </location>
</feature>
<evidence type="ECO:0000256" key="4">
    <source>
        <dbReference type="ARBA" id="ARBA00022763"/>
    </source>
</evidence>
<evidence type="ECO:0000256" key="5">
    <source>
        <dbReference type="ARBA" id="ARBA00022880"/>
    </source>
</evidence>
<evidence type="ECO:0000256" key="7">
    <source>
        <dbReference type="ARBA" id="ARBA00023242"/>
    </source>
</evidence>
<dbReference type="Proteomes" id="UP000738402">
    <property type="component" value="Unassembled WGS sequence"/>
</dbReference>
<reference evidence="12" key="1">
    <citation type="journal article" date="2021" name="G3 (Bethesda)">
        <title>Genomic diversity, chromosomal rearrangements, and interspecies hybridization in the ogataea polymorpha species complex.</title>
        <authorList>
            <person name="Hanson S.J."/>
            <person name="Cinneide E.O."/>
            <person name="Salzberg L.I."/>
            <person name="Wolfe K.H."/>
            <person name="McGowan J."/>
            <person name="Fitzpatrick D.A."/>
            <person name="Matlin K."/>
        </authorList>
    </citation>
    <scope>NUCLEOTIDE SEQUENCE</scope>
    <source>
        <strain evidence="12">83-405-1</strain>
    </source>
</reference>
<dbReference type="GO" id="GO:0051321">
    <property type="term" value="P:meiotic cell cycle"/>
    <property type="evidence" value="ECO:0007669"/>
    <property type="project" value="UniProtKB-KW"/>
</dbReference>
<dbReference type="GO" id="GO:0003677">
    <property type="term" value="F:DNA binding"/>
    <property type="evidence" value="ECO:0007669"/>
    <property type="project" value="TreeGrafter"/>
</dbReference>
<dbReference type="PANTHER" id="PTHR22940">
    <property type="entry name" value="TIMEOUT/TIMELESS-2"/>
    <property type="match status" value="1"/>
</dbReference>
<feature type="compositionally biased region" description="Basic and acidic residues" evidence="10">
    <location>
        <begin position="1"/>
        <end position="10"/>
    </location>
</feature>
<dbReference type="AlphaFoldDB" id="A0AAN6D6K1"/>
<keyword evidence="7" id="KW-0539">Nucleus</keyword>
<gene>
    <name evidence="12" type="ORF">KL933_001651</name>
</gene>
<evidence type="ECO:0000256" key="10">
    <source>
        <dbReference type="SAM" id="MobiDB-lite"/>
    </source>
</evidence>
<evidence type="ECO:0000256" key="6">
    <source>
        <dbReference type="ARBA" id="ARBA00023204"/>
    </source>
</evidence>
<keyword evidence="4" id="KW-0227">DNA damage</keyword>
<feature type="compositionally biased region" description="Basic and acidic residues" evidence="10">
    <location>
        <begin position="303"/>
        <end position="331"/>
    </location>
</feature>
<evidence type="ECO:0000256" key="8">
    <source>
        <dbReference type="ARBA" id="ARBA00023254"/>
    </source>
</evidence>
<dbReference type="InterPro" id="IPR006906">
    <property type="entry name" value="Timeless_N"/>
</dbReference>
<proteinExistence type="inferred from homology"/>
<comment type="subcellular location">
    <subcellularLocation>
        <location evidence="1">Nucleus</location>
    </subcellularLocation>
</comment>
<dbReference type="EMBL" id="JAHLUH010000004">
    <property type="protein sequence ID" value="KAG7728418.1"/>
    <property type="molecule type" value="Genomic_DNA"/>
</dbReference>
<evidence type="ECO:0000313" key="13">
    <source>
        <dbReference type="Proteomes" id="UP000738402"/>
    </source>
</evidence>
<comment type="similarity">
    <text evidence="2">Belongs to the timeless family.</text>
</comment>
<keyword evidence="6" id="KW-0234">DNA repair</keyword>
<evidence type="ECO:0000256" key="9">
    <source>
        <dbReference type="ARBA" id="ARBA00023306"/>
    </source>
</evidence>
<dbReference type="GO" id="GO:0000076">
    <property type="term" value="P:DNA replication checkpoint signaling"/>
    <property type="evidence" value="ECO:0007669"/>
    <property type="project" value="TreeGrafter"/>
</dbReference>
<feature type="compositionally biased region" description="Basic and acidic residues" evidence="10">
    <location>
        <begin position="370"/>
        <end position="379"/>
    </location>
</feature>
<evidence type="ECO:0000313" key="12">
    <source>
        <dbReference type="EMBL" id="KAG7728418.1"/>
    </source>
</evidence>
<comment type="caution">
    <text evidence="12">The sequence shown here is derived from an EMBL/GenBank/DDBJ whole genome shotgun (WGS) entry which is preliminary data.</text>
</comment>
<dbReference type="Pfam" id="PF04821">
    <property type="entry name" value="TIMELESS"/>
    <property type="match status" value="1"/>
</dbReference>
<evidence type="ECO:0000259" key="11">
    <source>
        <dbReference type="Pfam" id="PF04821"/>
    </source>
</evidence>
<protein>
    <recommendedName>
        <fullName evidence="3">Topoisomerase 1-associated factor 1</fullName>
    </recommendedName>
</protein>
<feature type="domain" description="Timeless N-terminal" evidence="11">
    <location>
        <begin position="71"/>
        <end position="174"/>
    </location>
</feature>